<name>A0A0M3JTK6_ANISI</name>
<accession>A0A0M3JTK6</accession>
<dbReference type="InterPro" id="IPR038050">
    <property type="entry name" value="Neuro_actylchol_rec"/>
</dbReference>
<dbReference type="AlphaFoldDB" id="A0A0M3JTK6"/>
<evidence type="ECO:0000313" key="3">
    <source>
        <dbReference type="Proteomes" id="UP000267096"/>
    </source>
</evidence>
<keyword evidence="3" id="KW-1185">Reference proteome</keyword>
<dbReference type="OrthoDB" id="5975154at2759"/>
<dbReference type="EMBL" id="UYRR01031027">
    <property type="protein sequence ID" value="VDK43963.1"/>
    <property type="molecule type" value="Genomic_DNA"/>
</dbReference>
<organism evidence="4">
    <name type="scientific">Anisakis simplex</name>
    <name type="common">Herring worm</name>
    <dbReference type="NCBI Taxonomy" id="6269"/>
    <lineage>
        <taxon>Eukaryota</taxon>
        <taxon>Metazoa</taxon>
        <taxon>Ecdysozoa</taxon>
        <taxon>Nematoda</taxon>
        <taxon>Chromadorea</taxon>
        <taxon>Rhabditida</taxon>
        <taxon>Spirurina</taxon>
        <taxon>Ascaridomorpha</taxon>
        <taxon>Ascaridoidea</taxon>
        <taxon>Anisakidae</taxon>
        <taxon>Anisakis</taxon>
        <taxon>Anisakis simplex complex</taxon>
    </lineage>
</organism>
<dbReference type="Proteomes" id="UP000267096">
    <property type="component" value="Unassembled WGS sequence"/>
</dbReference>
<reference evidence="4" key="1">
    <citation type="submission" date="2017-02" db="UniProtKB">
        <authorList>
            <consortium name="WormBaseParasite"/>
        </authorList>
    </citation>
    <scope>IDENTIFICATION</scope>
</reference>
<keyword evidence="1" id="KW-1133">Transmembrane helix</keyword>
<dbReference type="WBParaSite" id="ASIM_0001137301-mRNA-1">
    <property type="protein sequence ID" value="ASIM_0001137301-mRNA-1"/>
    <property type="gene ID" value="ASIM_0001137301"/>
</dbReference>
<dbReference type="SUPFAM" id="SSF90112">
    <property type="entry name" value="Neurotransmitter-gated ion-channel transmembrane pore"/>
    <property type="match status" value="1"/>
</dbReference>
<proteinExistence type="predicted"/>
<evidence type="ECO:0000256" key="1">
    <source>
        <dbReference type="SAM" id="Phobius"/>
    </source>
</evidence>
<keyword evidence="1" id="KW-0812">Transmembrane</keyword>
<evidence type="ECO:0000313" key="4">
    <source>
        <dbReference type="WBParaSite" id="ASIM_0001137301-mRNA-1"/>
    </source>
</evidence>
<feature type="transmembrane region" description="Helical" evidence="1">
    <location>
        <begin position="36"/>
        <end position="58"/>
    </location>
</feature>
<gene>
    <name evidence="2" type="ORF">ASIM_LOCUS10931</name>
</gene>
<protein>
    <submittedName>
        <fullName evidence="4">RDD family protein</fullName>
    </submittedName>
</protein>
<dbReference type="GO" id="GO:0006811">
    <property type="term" value="P:monoatomic ion transport"/>
    <property type="evidence" value="ECO:0007669"/>
    <property type="project" value="InterPro"/>
</dbReference>
<sequence length="83" mass="9510">MLSRGQNEAQETPKARDPRITDEWRLMSLVIDRICLIIYFVLNVVAILSFFLQAQFLFDTREPLQRTIAQKPLSGGAINVFAN</sequence>
<reference evidence="2 3" key="2">
    <citation type="submission" date="2018-11" db="EMBL/GenBank/DDBJ databases">
        <authorList>
            <consortium name="Pathogen Informatics"/>
        </authorList>
    </citation>
    <scope>NUCLEOTIDE SEQUENCE [LARGE SCALE GENOMIC DNA]</scope>
</reference>
<dbReference type="InterPro" id="IPR036719">
    <property type="entry name" value="Neuro-gated_channel_TM_sf"/>
</dbReference>
<evidence type="ECO:0000313" key="2">
    <source>
        <dbReference type="EMBL" id="VDK43963.1"/>
    </source>
</evidence>
<dbReference type="Gene3D" id="1.20.58.390">
    <property type="entry name" value="Neurotransmitter-gated ion-channel transmembrane domain"/>
    <property type="match status" value="1"/>
</dbReference>
<dbReference type="GO" id="GO:0016020">
    <property type="term" value="C:membrane"/>
    <property type="evidence" value="ECO:0007669"/>
    <property type="project" value="InterPro"/>
</dbReference>
<keyword evidence="1" id="KW-0472">Membrane</keyword>